<organism evidence="1 2">
    <name type="scientific">Caenorhabditis japonica</name>
    <dbReference type="NCBI Taxonomy" id="281687"/>
    <lineage>
        <taxon>Eukaryota</taxon>
        <taxon>Metazoa</taxon>
        <taxon>Ecdysozoa</taxon>
        <taxon>Nematoda</taxon>
        <taxon>Chromadorea</taxon>
        <taxon>Rhabditida</taxon>
        <taxon>Rhabditina</taxon>
        <taxon>Rhabditomorpha</taxon>
        <taxon>Rhabditoidea</taxon>
        <taxon>Rhabditidae</taxon>
        <taxon>Peloderinae</taxon>
        <taxon>Caenorhabditis</taxon>
    </lineage>
</organism>
<dbReference type="AlphaFoldDB" id="A0A8R1HYR9"/>
<evidence type="ECO:0000313" key="1">
    <source>
        <dbReference type="EnsemblMetazoa" id="CJA12257.1"/>
    </source>
</evidence>
<proteinExistence type="predicted"/>
<dbReference type="Proteomes" id="UP000005237">
    <property type="component" value="Unassembled WGS sequence"/>
</dbReference>
<protein>
    <submittedName>
        <fullName evidence="1">Uncharacterized protein</fullName>
    </submittedName>
</protein>
<reference evidence="1" key="2">
    <citation type="submission" date="2022-06" db="UniProtKB">
        <authorList>
            <consortium name="EnsemblMetazoa"/>
        </authorList>
    </citation>
    <scope>IDENTIFICATION</scope>
    <source>
        <strain evidence="1">DF5081</strain>
    </source>
</reference>
<name>A0A8R1HYR9_CAEJA</name>
<dbReference type="EnsemblMetazoa" id="CJA12257.1">
    <property type="protein sequence ID" value="CJA12257.1"/>
    <property type="gene ID" value="WBGene00131461"/>
</dbReference>
<accession>A0A8R1HYR9</accession>
<sequence length="237" mass="27832">MNNVILHDVWNFFCQRIPRNPEDVEVENERWSETEWIFQTEQMRPKLVRSTISSCSSSEIHIKIPLMTRIFELTIRKSTDFPESSPSLSGDFADGFQDFEWDSEHSNLLELTEKYTDYCQSLDEAIQEIKNAENDGFLMEDLEIDEDECGHLMVRLHAKKYDETLELSIDFLDFQSFPRVLKCVTNPGRTASFDCEKWNNEERLGANLKKLYGEEKSDEFEDVVQHDSESVEIMDFI</sequence>
<keyword evidence="2" id="KW-1185">Reference proteome</keyword>
<reference evidence="2" key="1">
    <citation type="submission" date="2010-08" db="EMBL/GenBank/DDBJ databases">
        <authorList>
            <consortium name="Caenorhabditis japonica Sequencing Consortium"/>
            <person name="Wilson R.K."/>
        </authorList>
    </citation>
    <scope>NUCLEOTIDE SEQUENCE [LARGE SCALE GENOMIC DNA]</scope>
    <source>
        <strain evidence="2">DF5081</strain>
    </source>
</reference>
<evidence type="ECO:0000313" key="2">
    <source>
        <dbReference type="Proteomes" id="UP000005237"/>
    </source>
</evidence>